<name>A0A252CDZ9_9LACT</name>
<evidence type="ECO:0000313" key="2">
    <source>
        <dbReference type="EMBL" id="OUK04579.1"/>
    </source>
</evidence>
<dbReference type="Gene3D" id="3.40.50.2000">
    <property type="entry name" value="Glycogen Phosphorylase B"/>
    <property type="match status" value="2"/>
</dbReference>
<dbReference type="Proteomes" id="UP000194606">
    <property type="component" value="Unassembled WGS sequence"/>
</dbReference>
<dbReference type="RefSeq" id="WP_086582784.1">
    <property type="nucleotide sequence ID" value="NZ_JAGYXE010000001.1"/>
</dbReference>
<feature type="domain" description="Glycosyl transferase family 1" evidence="1">
    <location>
        <begin position="196"/>
        <end position="357"/>
    </location>
</feature>
<dbReference type="InterPro" id="IPR001296">
    <property type="entry name" value="Glyco_trans_1"/>
</dbReference>
<dbReference type="Pfam" id="PF00534">
    <property type="entry name" value="Glycos_transf_1"/>
    <property type="match status" value="1"/>
</dbReference>
<dbReference type="SUPFAM" id="SSF53756">
    <property type="entry name" value="UDP-Glycosyltransferase/glycogen phosphorylase"/>
    <property type="match status" value="1"/>
</dbReference>
<evidence type="ECO:0000313" key="3">
    <source>
        <dbReference type="Proteomes" id="UP000194606"/>
    </source>
</evidence>
<gene>
    <name evidence="2" type="ORF">BZZ03_06125</name>
</gene>
<dbReference type="PANTHER" id="PTHR12526">
    <property type="entry name" value="GLYCOSYLTRANSFERASE"/>
    <property type="match status" value="1"/>
</dbReference>
<comment type="caution">
    <text evidence="2">The sequence shown here is derived from an EMBL/GenBank/DDBJ whole genome shotgun (WGS) entry which is preliminary data.</text>
</comment>
<organism evidence="2 3">
    <name type="scientific">Lactococcus petauri</name>
    <dbReference type="NCBI Taxonomy" id="1940789"/>
    <lineage>
        <taxon>Bacteria</taxon>
        <taxon>Bacillati</taxon>
        <taxon>Bacillota</taxon>
        <taxon>Bacilli</taxon>
        <taxon>Lactobacillales</taxon>
        <taxon>Streptococcaceae</taxon>
        <taxon>Lactococcus</taxon>
    </lineage>
</organism>
<proteinExistence type="predicted"/>
<reference evidence="2 3" key="1">
    <citation type="submission" date="2017-02" db="EMBL/GenBank/DDBJ databases">
        <authorList>
            <person name="Peterson S.W."/>
        </authorList>
    </citation>
    <scope>NUCLEOTIDE SEQUENCE [LARGE SCALE GENOMIC DNA]</scope>
    <source>
        <strain evidence="2">159469</strain>
    </source>
</reference>
<dbReference type="AlphaFoldDB" id="A0A252CDZ9"/>
<dbReference type="GO" id="GO:0016757">
    <property type="term" value="F:glycosyltransferase activity"/>
    <property type="evidence" value="ECO:0007669"/>
    <property type="project" value="InterPro"/>
</dbReference>
<protein>
    <recommendedName>
        <fullName evidence="1">Glycosyl transferase family 1 domain-containing protein</fullName>
    </recommendedName>
</protein>
<dbReference type="EMBL" id="MUIZ01000003">
    <property type="protein sequence ID" value="OUK04579.1"/>
    <property type="molecule type" value="Genomic_DNA"/>
</dbReference>
<dbReference type="PANTHER" id="PTHR12526:SF630">
    <property type="entry name" value="GLYCOSYLTRANSFERASE"/>
    <property type="match status" value="1"/>
</dbReference>
<evidence type="ECO:0000259" key="1">
    <source>
        <dbReference type="Pfam" id="PF00534"/>
    </source>
</evidence>
<accession>A0A252CDZ9</accession>
<sequence length="376" mass="43320">MKKITFAVGDLRMGGSMRVQSVIANNLNRKKFDITFFSMRKVESYFHVEPEIIFAKNAMTHSQFRSILIKTGIQKYILRQSVDMTVIPNPSMIKDLVDYVKENNIETVVLVEQWAVVAQELKEQLPDVKLISWLHFNVTMYKTFLYGKSYSRLVNSYKYSDLICVLTEEDRLTLNGMGLEKVRVMHNPLTIESHTEKANLKSNKISFVGRIDYHTKGLDYLLDIAEELDDNWSIQVAGKGLFFEEKRFAYEIKKRKLNKKIQWHGAKSGNDLKKHFQDSSIFISTSRFEGFPLVFAEAMSFGLPVIAMKNSGSAEVLNKGEYGVLVKQGDVAEFVVKLKQFQNSPDLKTKYGKLSKERSDMFSVEKIISIWEEILQ</sequence>